<dbReference type="InterPro" id="IPR035897">
    <property type="entry name" value="Toll_tir_struct_dom_sf"/>
</dbReference>
<name>A0A816HJ07_ADIRI</name>
<dbReference type="SUPFAM" id="SSF52200">
    <property type="entry name" value="Toll/Interleukin receptor TIR domain"/>
    <property type="match status" value="1"/>
</dbReference>
<dbReference type="PANTHER" id="PTHR46270:SF2">
    <property type="entry name" value="TIR DOMAIN-CONTAINING PROTEIN"/>
    <property type="match status" value="1"/>
</dbReference>
<dbReference type="Gene3D" id="3.40.50.10140">
    <property type="entry name" value="Toll/interleukin-1 receptor homology (TIR) domain"/>
    <property type="match status" value="1"/>
</dbReference>
<evidence type="ECO:0000313" key="2">
    <source>
        <dbReference type="EMBL" id="CAF1688967.1"/>
    </source>
</evidence>
<accession>A0A816HJ07</accession>
<gene>
    <name evidence="2" type="ORF">XAT740_LOCUS63090</name>
</gene>
<evidence type="ECO:0000313" key="3">
    <source>
        <dbReference type="Proteomes" id="UP000663828"/>
    </source>
</evidence>
<feature type="non-terminal residue" evidence="2">
    <location>
        <position position="1"/>
    </location>
</feature>
<dbReference type="GO" id="GO:0007165">
    <property type="term" value="P:signal transduction"/>
    <property type="evidence" value="ECO:0007669"/>
    <property type="project" value="InterPro"/>
</dbReference>
<dbReference type="AlphaFoldDB" id="A0A816HJ07"/>
<protein>
    <recommendedName>
        <fullName evidence="1">TIR domain-containing protein</fullName>
    </recommendedName>
</protein>
<dbReference type="PANTHER" id="PTHR46270">
    <property type="entry name" value="ARMADILLO-TYPE FOLD-RELATED"/>
    <property type="match status" value="1"/>
</dbReference>
<evidence type="ECO:0000259" key="1">
    <source>
        <dbReference type="PROSITE" id="PS50104"/>
    </source>
</evidence>
<dbReference type="EMBL" id="CAJNOR010018796">
    <property type="protein sequence ID" value="CAF1688967.1"/>
    <property type="molecule type" value="Genomic_DNA"/>
</dbReference>
<reference evidence="2" key="1">
    <citation type="submission" date="2021-02" db="EMBL/GenBank/DDBJ databases">
        <authorList>
            <person name="Nowell W R."/>
        </authorList>
    </citation>
    <scope>NUCLEOTIDE SEQUENCE</scope>
</reference>
<dbReference type="PROSITE" id="PS50104">
    <property type="entry name" value="TIR"/>
    <property type="match status" value="1"/>
</dbReference>
<sequence length="195" mass="23161">DDLWELIASGIEHADVILCIISDYYFQSKSCRHELIYATDSLQKIIIPVILEDFKPKGWIGIRISGMKYVRFHTIKQLDEEIVTDLLETILSTLPSTKSSDEKISHLNNQLSTKDEIDKWFLHHHISIQLRDLYDFQTEEEIIEYGKELIENYDKHWQIYSNAFMKKFNGEQLLPHEFQRFFQAIQQLIDNKKIN</sequence>
<dbReference type="InterPro" id="IPR000157">
    <property type="entry name" value="TIR_dom"/>
</dbReference>
<keyword evidence="3" id="KW-1185">Reference proteome</keyword>
<comment type="caution">
    <text evidence="2">The sequence shown here is derived from an EMBL/GenBank/DDBJ whole genome shotgun (WGS) entry which is preliminary data.</text>
</comment>
<feature type="domain" description="TIR" evidence="1">
    <location>
        <begin position="1"/>
        <end position="90"/>
    </location>
</feature>
<dbReference type="Pfam" id="PF13676">
    <property type="entry name" value="TIR_2"/>
    <property type="match status" value="1"/>
</dbReference>
<dbReference type="Proteomes" id="UP000663828">
    <property type="component" value="Unassembled WGS sequence"/>
</dbReference>
<proteinExistence type="predicted"/>
<organism evidence="2 3">
    <name type="scientific">Adineta ricciae</name>
    <name type="common">Rotifer</name>
    <dbReference type="NCBI Taxonomy" id="249248"/>
    <lineage>
        <taxon>Eukaryota</taxon>
        <taxon>Metazoa</taxon>
        <taxon>Spiralia</taxon>
        <taxon>Gnathifera</taxon>
        <taxon>Rotifera</taxon>
        <taxon>Eurotatoria</taxon>
        <taxon>Bdelloidea</taxon>
        <taxon>Adinetida</taxon>
        <taxon>Adinetidae</taxon>
        <taxon>Adineta</taxon>
    </lineage>
</organism>